<evidence type="ECO:0000313" key="2">
    <source>
        <dbReference type="Proteomes" id="UP000326336"/>
    </source>
</evidence>
<name>A0A5N5RM26_9BIFI</name>
<dbReference type="Proteomes" id="UP000326336">
    <property type="component" value="Unassembled WGS sequence"/>
</dbReference>
<evidence type="ECO:0000313" key="1">
    <source>
        <dbReference type="EMBL" id="KAB5608396.1"/>
    </source>
</evidence>
<gene>
    <name evidence="1" type="ORF">EHS19_01880</name>
</gene>
<organism evidence="1 2">
    <name type="scientific">Bifidobacterium jacchi</name>
    <dbReference type="NCBI Taxonomy" id="2490545"/>
    <lineage>
        <taxon>Bacteria</taxon>
        <taxon>Bacillati</taxon>
        <taxon>Actinomycetota</taxon>
        <taxon>Actinomycetes</taxon>
        <taxon>Bifidobacteriales</taxon>
        <taxon>Bifidobacteriaceae</taxon>
        <taxon>Bifidobacterium</taxon>
    </lineage>
</organism>
<sequence length="97" mass="10498">MSDDLAGKLLDACGRAGLCVFPCDDHTGDVNDPDVMRTLAVELAPILDEDEMMACRAAWADGWRQGVHAAWTCYQTGLAASLPPDAASNPYERKDTR</sequence>
<reference evidence="1 2" key="1">
    <citation type="journal article" date="2019" name="Int. J. Syst. Evol. Microbiol.">
        <title>Bifidobacterium jacchi sp. nov., isolated from the faeces of a baby common marmoset (Callithrix jacchus).</title>
        <authorList>
            <person name="Modesto M."/>
            <person name="Watanabe K."/>
            <person name="Arita M."/>
            <person name="Satti M."/>
            <person name="Oki K."/>
            <person name="Sciavilla P."/>
            <person name="Patavino C."/>
            <person name="Camma C."/>
            <person name="Michelini S."/>
            <person name="Sgorbati B."/>
            <person name="Mattarelli P."/>
        </authorList>
    </citation>
    <scope>NUCLEOTIDE SEQUENCE [LARGE SCALE GENOMIC DNA]</scope>
    <source>
        <strain evidence="1 2">MRM 9.3</strain>
    </source>
</reference>
<dbReference type="RefSeq" id="WP_151916093.1">
    <property type="nucleotide sequence ID" value="NZ_RQSP01000003.1"/>
</dbReference>
<protein>
    <submittedName>
        <fullName evidence="1">Uncharacterized protein</fullName>
    </submittedName>
</protein>
<accession>A0A5N5RM26</accession>
<keyword evidence="2" id="KW-1185">Reference proteome</keyword>
<dbReference type="OrthoDB" id="5150170at2"/>
<dbReference type="EMBL" id="RQSP01000003">
    <property type="protein sequence ID" value="KAB5608396.1"/>
    <property type="molecule type" value="Genomic_DNA"/>
</dbReference>
<proteinExistence type="predicted"/>
<comment type="caution">
    <text evidence="1">The sequence shown here is derived from an EMBL/GenBank/DDBJ whole genome shotgun (WGS) entry which is preliminary data.</text>
</comment>
<dbReference type="AlphaFoldDB" id="A0A5N5RM26"/>